<evidence type="ECO:0000313" key="3">
    <source>
        <dbReference type="EMBL" id="PNE32247.1"/>
    </source>
</evidence>
<reference evidence="4" key="2">
    <citation type="submission" date="2015-07" db="EMBL/GenBank/DDBJ databases">
        <authorList>
            <person name="Graham D.E."/>
            <person name="Giannone R.J."/>
            <person name="Gulvik C.A."/>
            <person name="Hettich R.L."/>
            <person name="Klingeman D.M."/>
            <person name="Mahan K.M."/>
            <person name="Parry R.J."/>
            <person name="Spain J.C."/>
        </authorList>
    </citation>
    <scope>NUCLEOTIDE SEQUENCE [LARGE SCALE GENOMIC DNA]</scope>
    <source>
        <strain evidence="4">ATCC 27428</strain>
    </source>
</reference>
<gene>
    <name evidence="3" type="ORF">AF335_21360</name>
    <name evidence="2" type="ORF">FHS36_002697</name>
</gene>
<name>A0A2N8NU05_STREU</name>
<evidence type="ECO:0000313" key="2">
    <source>
        <dbReference type="EMBL" id="MBB5119264.1"/>
    </source>
</evidence>
<dbReference type="EMBL" id="JACHJF010000007">
    <property type="protein sequence ID" value="MBB5119264.1"/>
    <property type="molecule type" value="Genomic_DNA"/>
</dbReference>
<evidence type="ECO:0000313" key="4">
    <source>
        <dbReference type="Proteomes" id="UP000235945"/>
    </source>
</evidence>
<sequence length="352" mass="36561">MIVIAVVVALLCLLLPSAWLLRLRRSARGPLGTDVAGSRPDLLGVAYLLGGAPQVVDTVVLRMYEDRRITLRKGRVTVVHPASHHAMERALLKRCSTDWSNSLRNLRREMRKDPALEEIERSLVEQGFLMTPATRRGWPRAALVQRAGLAVAAVVTAVLLFRPDSYPLPFVLLAPAVLGAAVVAGRCKPPKWAIPRTDHGENVARHLRYRGPWSVRTPELHPEGLAGVVAVLGPGALADDELRARFGQPVSAPPRTRSTTVRRRPAASSSTRSYASSSAVSGASGASGTTASSSGSSSGSSSAIVVGASCDTGGSGDTSGSGDTGSSASCSSGYSGCSSGSSCSSCGSSSCS</sequence>
<dbReference type="OrthoDB" id="4241909at2"/>
<reference evidence="2 5" key="3">
    <citation type="submission" date="2020-08" db="EMBL/GenBank/DDBJ databases">
        <title>Genomic Encyclopedia of Type Strains, Phase III (KMG-III): the genomes of soil and plant-associated and newly described type strains.</title>
        <authorList>
            <person name="Whitman W."/>
        </authorList>
    </citation>
    <scope>NUCLEOTIDE SEQUENCE [LARGE SCALE GENOMIC DNA]</scope>
    <source>
        <strain evidence="2 5">CECT 3259</strain>
    </source>
</reference>
<proteinExistence type="predicted"/>
<organism evidence="3 4">
    <name type="scientific">Streptomyces eurocidicus</name>
    <name type="common">Streptoverticillium eurocidicus</name>
    <dbReference type="NCBI Taxonomy" id="66423"/>
    <lineage>
        <taxon>Bacteria</taxon>
        <taxon>Bacillati</taxon>
        <taxon>Actinomycetota</taxon>
        <taxon>Actinomycetes</taxon>
        <taxon>Kitasatosporales</taxon>
        <taxon>Streptomycetaceae</taxon>
        <taxon>Streptomyces</taxon>
    </lineage>
</organism>
<dbReference type="EMBL" id="LGUI01000006">
    <property type="protein sequence ID" value="PNE32247.1"/>
    <property type="molecule type" value="Genomic_DNA"/>
</dbReference>
<dbReference type="AlphaFoldDB" id="A0A2N8NU05"/>
<accession>A0A2N8NU05</accession>
<feature type="region of interest" description="Disordered" evidence="1">
    <location>
        <begin position="245"/>
        <end position="352"/>
    </location>
</feature>
<dbReference type="Proteomes" id="UP000235945">
    <property type="component" value="Unassembled WGS sequence"/>
</dbReference>
<dbReference type="Proteomes" id="UP000528608">
    <property type="component" value="Unassembled WGS sequence"/>
</dbReference>
<protein>
    <submittedName>
        <fullName evidence="2">Uncharacterized protein (TIGR04222 family)</fullName>
    </submittedName>
</protein>
<dbReference type="RefSeq" id="WP_102920073.1">
    <property type="nucleotide sequence ID" value="NZ_JACHJF010000007.1"/>
</dbReference>
<evidence type="ECO:0000313" key="5">
    <source>
        <dbReference type="Proteomes" id="UP000528608"/>
    </source>
</evidence>
<feature type="compositionally biased region" description="Gly residues" evidence="1">
    <location>
        <begin position="313"/>
        <end position="323"/>
    </location>
</feature>
<feature type="compositionally biased region" description="Low complexity" evidence="1">
    <location>
        <begin position="266"/>
        <end position="312"/>
    </location>
</feature>
<comment type="caution">
    <text evidence="3">The sequence shown here is derived from an EMBL/GenBank/DDBJ whole genome shotgun (WGS) entry which is preliminary data.</text>
</comment>
<evidence type="ECO:0000256" key="1">
    <source>
        <dbReference type="SAM" id="MobiDB-lite"/>
    </source>
</evidence>
<keyword evidence="4" id="KW-1185">Reference proteome</keyword>
<reference evidence="3" key="1">
    <citation type="submission" date="2015-07" db="EMBL/GenBank/DDBJ databases">
        <authorList>
            <person name="Noorani M."/>
        </authorList>
    </citation>
    <scope>NUCLEOTIDE SEQUENCE [LARGE SCALE GENOMIC DNA]</scope>
    <source>
        <strain evidence="3">ATCC 27428</strain>
    </source>
</reference>
<feature type="compositionally biased region" description="Low complexity" evidence="1">
    <location>
        <begin position="324"/>
        <end position="352"/>
    </location>
</feature>
<dbReference type="InterPro" id="IPR026467">
    <property type="entry name" value="Ser/Gly_Cys_C_dom"/>
</dbReference>
<dbReference type="NCBIfam" id="TIGR04222">
    <property type="entry name" value="near_uncomplex"/>
    <property type="match status" value="1"/>
</dbReference>